<evidence type="ECO:0000256" key="6">
    <source>
        <dbReference type="ARBA" id="ARBA00022574"/>
    </source>
</evidence>
<dbReference type="Pfam" id="PF21032">
    <property type="entry name" value="PROPPIN"/>
    <property type="match status" value="1"/>
</dbReference>
<keyword evidence="10" id="KW-0072">Autophagy</keyword>
<name>A0A0E9NJD0_SAICN</name>
<keyword evidence="8" id="KW-0967">Endosome</keyword>
<evidence type="ECO:0000256" key="3">
    <source>
        <dbReference type="ARBA" id="ARBA00004623"/>
    </source>
</evidence>
<dbReference type="GO" id="GO:0010008">
    <property type="term" value="C:endosome membrane"/>
    <property type="evidence" value="ECO:0007669"/>
    <property type="project" value="UniProtKB-SubCell"/>
</dbReference>
<evidence type="ECO:0000256" key="10">
    <source>
        <dbReference type="ARBA" id="ARBA00023006"/>
    </source>
</evidence>
<dbReference type="FunFam" id="2.130.10.10:FF:000965">
    <property type="entry name" value="Autophagy-like protein 18 Atg18"/>
    <property type="match status" value="1"/>
</dbReference>
<dbReference type="SUPFAM" id="SSF50978">
    <property type="entry name" value="WD40 repeat-like"/>
    <property type="match status" value="1"/>
</dbReference>
<comment type="similarity">
    <text evidence="12">Belongs to the WD repeat PROPPIN family.</text>
</comment>
<dbReference type="GO" id="GO:0005774">
    <property type="term" value="C:vacuolar membrane"/>
    <property type="evidence" value="ECO:0007669"/>
    <property type="project" value="UniProtKB-SubCell"/>
</dbReference>
<dbReference type="InterPro" id="IPR015943">
    <property type="entry name" value="WD40/YVTN_repeat-like_dom_sf"/>
</dbReference>
<reference evidence="14 15" key="2">
    <citation type="journal article" date="2014" name="J. Gen. Appl. Microbiol.">
        <title>The early diverging ascomycetous budding yeast Saitoella complicata has three histone deacetylases belonging to the Clr6, Hos2, and Rpd3 lineages.</title>
        <authorList>
            <person name="Nishida H."/>
            <person name="Matsumoto T."/>
            <person name="Kondo S."/>
            <person name="Hamamoto M."/>
            <person name="Yoshikawa H."/>
        </authorList>
    </citation>
    <scope>NUCLEOTIDE SEQUENCE [LARGE SCALE GENOMIC DNA]</scope>
    <source>
        <strain evidence="14 15">NRRL Y-17804</strain>
    </source>
</reference>
<keyword evidence="11" id="KW-0472">Membrane</keyword>
<evidence type="ECO:0000313" key="15">
    <source>
        <dbReference type="Proteomes" id="UP000033140"/>
    </source>
</evidence>
<dbReference type="GO" id="GO:0034045">
    <property type="term" value="C:phagophore assembly site membrane"/>
    <property type="evidence" value="ECO:0007669"/>
    <property type="project" value="UniProtKB-SubCell"/>
</dbReference>
<dbReference type="InterPro" id="IPR048720">
    <property type="entry name" value="PROPPIN"/>
</dbReference>
<dbReference type="GO" id="GO:0015031">
    <property type="term" value="P:protein transport"/>
    <property type="evidence" value="ECO:0007669"/>
    <property type="project" value="UniProtKB-KW"/>
</dbReference>
<evidence type="ECO:0000256" key="9">
    <source>
        <dbReference type="ARBA" id="ARBA00022927"/>
    </source>
</evidence>
<evidence type="ECO:0000256" key="11">
    <source>
        <dbReference type="ARBA" id="ARBA00023136"/>
    </source>
</evidence>
<sequence length="404" mass="43366">MNLAGRGLADKADGIVHVNFNQDYSCISVGTRHGYKIYNCDPFGKCYSKADGGIGIVEMLFCTSLVALVGLGDSPTHSPRRLTIVNTKRQTTICELTFPTAVLAVKLNRRRLIVVLEEQIYVYDISNMKLLHTIETAPNPTAICALSSSSENCFIAYPAPTPAAGGGSPGKATTNTAPHSGDVVIFDCLTLQPTTLIHAHKSPLSALALSSDGTLLATASDKGTVIRVFRVDGGVKLYQFRRGTYPAKIYNVTFNAAGTLLCVSSDTDTVHIFRLGTPGEEGQGPNGEPSGGFDAFLDNKRRSGSLGSVFRKSAQSIGRHASNSLGGYLPPALSEMWDPQRDFAYLKLPTGKLKSIVGMSGVSEQILVVTSEGYFYTYKIDLARGGEKCKKKTLFMPPIPPPLF</sequence>
<dbReference type="GO" id="GO:0006914">
    <property type="term" value="P:autophagy"/>
    <property type="evidence" value="ECO:0007669"/>
    <property type="project" value="UniProtKB-KW"/>
</dbReference>
<evidence type="ECO:0000256" key="8">
    <source>
        <dbReference type="ARBA" id="ARBA00022753"/>
    </source>
</evidence>
<keyword evidence="6" id="KW-0853">WD repeat</keyword>
<dbReference type="InterPro" id="IPR001680">
    <property type="entry name" value="WD40_rpt"/>
</dbReference>
<dbReference type="EMBL" id="BACD03000023">
    <property type="protein sequence ID" value="GAO49510.1"/>
    <property type="molecule type" value="Genomic_DNA"/>
</dbReference>
<dbReference type="Proteomes" id="UP000033140">
    <property type="component" value="Unassembled WGS sequence"/>
</dbReference>
<dbReference type="STRING" id="698492.A0A0E9NJD0"/>
<keyword evidence="15" id="KW-1185">Reference proteome</keyword>
<evidence type="ECO:0000313" key="14">
    <source>
        <dbReference type="EMBL" id="GAO49510.1"/>
    </source>
</evidence>
<accession>A0A0E9NJD0</accession>
<dbReference type="OMA" id="NIAILEM"/>
<comment type="subcellular location">
    <subcellularLocation>
        <location evidence="2">Endosome membrane</location>
        <topology evidence="2">Peripheral membrane protein</topology>
    </subcellularLocation>
    <subcellularLocation>
        <location evidence="3">Preautophagosomal structure membrane</location>
        <topology evidence="3">Peripheral membrane protein</topology>
    </subcellularLocation>
    <subcellularLocation>
        <location evidence="1">Vacuole membrane</location>
        <topology evidence="1">Peripheral membrane protein</topology>
    </subcellularLocation>
</comment>
<reference evidence="14 15" key="3">
    <citation type="journal article" date="2015" name="Genome Announc.">
        <title>Draft Genome Sequence of the Archiascomycetous Yeast Saitoella complicata.</title>
        <authorList>
            <person name="Yamauchi K."/>
            <person name="Kondo S."/>
            <person name="Hamamoto M."/>
            <person name="Takahashi Y."/>
            <person name="Ogura Y."/>
            <person name="Hayashi T."/>
            <person name="Nishida H."/>
        </authorList>
    </citation>
    <scope>NUCLEOTIDE SEQUENCE [LARGE SCALE GENOMIC DNA]</scope>
    <source>
        <strain evidence="14 15">NRRL Y-17804</strain>
    </source>
</reference>
<comment type="caution">
    <text evidence="14">The sequence shown here is derived from an EMBL/GenBank/DDBJ whole genome shotgun (WGS) entry which is preliminary data.</text>
</comment>
<dbReference type="SMART" id="SM00320">
    <property type="entry name" value="WD40"/>
    <property type="match status" value="2"/>
</dbReference>
<dbReference type="AlphaFoldDB" id="A0A0E9NJD0"/>
<dbReference type="InterPro" id="IPR036322">
    <property type="entry name" value="WD40_repeat_dom_sf"/>
</dbReference>
<evidence type="ECO:0000256" key="12">
    <source>
        <dbReference type="ARBA" id="ARBA00025740"/>
    </source>
</evidence>
<organism evidence="14 15">
    <name type="scientific">Saitoella complicata (strain BCRC 22490 / CBS 7301 / JCM 7358 / NBRC 10748 / NRRL Y-17804)</name>
    <dbReference type="NCBI Taxonomy" id="698492"/>
    <lineage>
        <taxon>Eukaryota</taxon>
        <taxon>Fungi</taxon>
        <taxon>Dikarya</taxon>
        <taxon>Ascomycota</taxon>
        <taxon>Taphrinomycotina</taxon>
        <taxon>Taphrinomycotina incertae sedis</taxon>
        <taxon>Saitoella</taxon>
    </lineage>
</organism>
<keyword evidence="5" id="KW-0926">Vacuole</keyword>
<evidence type="ECO:0000256" key="4">
    <source>
        <dbReference type="ARBA" id="ARBA00022448"/>
    </source>
</evidence>
<evidence type="ECO:0000256" key="7">
    <source>
        <dbReference type="ARBA" id="ARBA00022737"/>
    </source>
</evidence>
<reference evidence="14 15" key="1">
    <citation type="journal article" date="2011" name="J. Gen. Appl. Microbiol.">
        <title>Draft genome sequencing of the enigmatic yeast Saitoella complicata.</title>
        <authorList>
            <person name="Nishida H."/>
            <person name="Hamamoto M."/>
            <person name="Sugiyama J."/>
        </authorList>
    </citation>
    <scope>NUCLEOTIDE SEQUENCE [LARGE SCALE GENOMIC DNA]</scope>
    <source>
        <strain evidence="14 15">NRRL Y-17804</strain>
    </source>
</reference>
<keyword evidence="9" id="KW-0653">Protein transport</keyword>
<evidence type="ECO:0000256" key="5">
    <source>
        <dbReference type="ARBA" id="ARBA00022554"/>
    </source>
</evidence>
<keyword evidence="7" id="KW-0677">Repeat</keyword>
<gene>
    <name evidence="14" type="ORF">G7K_3659-t1</name>
</gene>
<evidence type="ECO:0000256" key="13">
    <source>
        <dbReference type="ARBA" id="ARBA00039247"/>
    </source>
</evidence>
<protein>
    <recommendedName>
        <fullName evidence="13">Autophagy-related protein 18</fullName>
    </recommendedName>
</protein>
<keyword evidence="4" id="KW-0813">Transport</keyword>
<evidence type="ECO:0000256" key="2">
    <source>
        <dbReference type="ARBA" id="ARBA00004481"/>
    </source>
</evidence>
<dbReference type="Gene3D" id="2.130.10.10">
    <property type="entry name" value="YVTN repeat-like/Quinoprotein amine dehydrogenase"/>
    <property type="match status" value="1"/>
</dbReference>
<evidence type="ECO:0000256" key="1">
    <source>
        <dbReference type="ARBA" id="ARBA00004148"/>
    </source>
</evidence>
<proteinExistence type="inferred from homology"/>
<dbReference type="PANTHER" id="PTHR11227">
    <property type="entry name" value="WD-REPEAT PROTEIN INTERACTING WITH PHOSPHOINOSIDES WIPI -RELATED"/>
    <property type="match status" value="1"/>
</dbReference>